<keyword evidence="3" id="KW-0540">Nuclease</keyword>
<evidence type="ECO:0000313" key="7">
    <source>
        <dbReference type="Proteomes" id="UP001500936"/>
    </source>
</evidence>
<keyword evidence="1" id="KW-0597">Phosphoprotein</keyword>
<dbReference type="EMBL" id="BAABHB010000005">
    <property type="protein sequence ID" value="GAA4407555.1"/>
    <property type="molecule type" value="Genomic_DNA"/>
</dbReference>
<evidence type="ECO:0000256" key="4">
    <source>
        <dbReference type="ARBA" id="ARBA00022741"/>
    </source>
</evidence>
<dbReference type="Proteomes" id="UP001500936">
    <property type="component" value="Unassembled WGS sequence"/>
</dbReference>
<keyword evidence="2" id="KW-1277">Toxin-antitoxin system</keyword>
<dbReference type="PANTHER" id="PTHR34139:SF1">
    <property type="entry name" value="RNASE MJ1380-RELATED"/>
    <property type="match status" value="1"/>
</dbReference>
<gene>
    <name evidence="6" type="ORF">GCM10023187_28280</name>
</gene>
<protein>
    <submittedName>
        <fullName evidence="6">DUF86 domain-containing protein</fullName>
    </submittedName>
</protein>
<keyword evidence="7" id="KW-1185">Reference proteome</keyword>
<sequence>MKKPSRDFLFYLEDILAAIVKIQQYTAGVSIKQFEEDSMRQDAIIRNLEIIGEAAKHIPDHVKTAFPNVPWDDMYRLRNIFIHQYFGIDLTIVWRIVSFHLPTNKKDIEAVIAYYQNL</sequence>
<dbReference type="InterPro" id="IPR008201">
    <property type="entry name" value="HepT-like"/>
</dbReference>
<comment type="caution">
    <text evidence="6">The sequence shown here is derived from an EMBL/GenBank/DDBJ whole genome shotgun (WGS) entry which is preliminary data.</text>
</comment>
<keyword evidence="4" id="KW-0547">Nucleotide-binding</keyword>
<evidence type="ECO:0000256" key="5">
    <source>
        <dbReference type="ARBA" id="ARBA00022801"/>
    </source>
</evidence>
<accession>A0ABP8KIU9</accession>
<organism evidence="6 7">
    <name type="scientific">Nibrella viscosa</name>
    <dbReference type="NCBI Taxonomy" id="1084524"/>
    <lineage>
        <taxon>Bacteria</taxon>
        <taxon>Pseudomonadati</taxon>
        <taxon>Bacteroidota</taxon>
        <taxon>Cytophagia</taxon>
        <taxon>Cytophagales</taxon>
        <taxon>Spirosomataceae</taxon>
        <taxon>Nibrella</taxon>
    </lineage>
</organism>
<dbReference type="InterPro" id="IPR051813">
    <property type="entry name" value="HepT_RNase_toxin"/>
</dbReference>
<evidence type="ECO:0000256" key="1">
    <source>
        <dbReference type="ARBA" id="ARBA00022553"/>
    </source>
</evidence>
<reference evidence="7" key="1">
    <citation type="journal article" date="2019" name="Int. J. Syst. Evol. Microbiol.">
        <title>The Global Catalogue of Microorganisms (GCM) 10K type strain sequencing project: providing services to taxonomists for standard genome sequencing and annotation.</title>
        <authorList>
            <consortium name="The Broad Institute Genomics Platform"/>
            <consortium name="The Broad Institute Genome Sequencing Center for Infectious Disease"/>
            <person name="Wu L."/>
            <person name="Ma J."/>
        </authorList>
    </citation>
    <scope>NUCLEOTIDE SEQUENCE [LARGE SCALE GENOMIC DNA]</scope>
    <source>
        <strain evidence="7">JCM 17925</strain>
    </source>
</reference>
<keyword evidence="5" id="KW-0378">Hydrolase</keyword>
<dbReference type="Pfam" id="PF01934">
    <property type="entry name" value="HepT-like"/>
    <property type="match status" value="1"/>
</dbReference>
<name>A0ABP8KIU9_9BACT</name>
<evidence type="ECO:0000256" key="2">
    <source>
        <dbReference type="ARBA" id="ARBA00022649"/>
    </source>
</evidence>
<dbReference type="PANTHER" id="PTHR34139">
    <property type="entry name" value="UPF0331 PROTEIN MJ0127"/>
    <property type="match status" value="1"/>
</dbReference>
<evidence type="ECO:0000256" key="3">
    <source>
        <dbReference type="ARBA" id="ARBA00022722"/>
    </source>
</evidence>
<proteinExistence type="predicted"/>
<dbReference type="RefSeq" id="WP_345268183.1">
    <property type="nucleotide sequence ID" value="NZ_BAABHB010000005.1"/>
</dbReference>
<evidence type="ECO:0000313" key="6">
    <source>
        <dbReference type="EMBL" id="GAA4407555.1"/>
    </source>
</evidence>